<sequence>MIRLPARKDVLRELPGLGMTMALAAAGGLAFAMLGLPVPWISGSMIVVAAAALMGAPTIVPRWVREIVFFVLGLNIGSAVTPETIAGIGSWPASIVILIVALPILSVSCAVPLVYFRGWSRDDAMLASIPGALSLIMALADATDADVPRIALVQAVRVAILVALLPPLISMTSGLDLTMAMPQSELPGLYDLVLLIGLGFIGVLLMRLARFPAAGLMGALIASAALHGTDVVSATLPSEVLMVSFVVLGAGIGARFAGLGWHNFRAGLFDAAMTFAIGFVVSVLTAIVATAWLGFPFGQTILAFAPGALEVMVVMAFLLGLDAAYVGAHHTVRFLVLVLLAPLILRRRPGKQDETQDPLRGP</sequence>
<proteinExistence type="predicted"/>
<protein>
    <submittedName>
        <fullName evidence="2">AbrB family transcriptional regulator</fullName>
    </submittedName>
</protein>
<dbReference type="GO" id="GO:0010468">
    <property type="term" value="P:regulation of gene expression"/>
    <property type="evidence" value="ECO:0007669"/>
    <property type="project" value="InterPro"/>
</dbReference>
<feature type="transmembrane region" description="Helical" evidence="1">
    <location>
        <begin position="67"/>
        <end position="89"/>
    </location>
</feature>
<dbReference type="Pfam" id="PF05145">
    <property type="entry name" value="AbrB"/>
    <property type="match status" value="1"/>
</dbReference>
<comment type="caution">
    <text evidence="2">The sequence shown here is derived from an EMBL/GenBank/DDBJ whole genome shotgun (WGS) entry which is preliminary data.</text>
</comment>
<dbReference type="InterPro" id="IPR007820">
    <property type="entry name" value="AbrB_fam"/>
</dbReference>
<dbReference type="PANTHER" id="PTHR38457:SF1">
    <property type="entry name" value="REGULATOR ABRB-RELATED"/>
    <property type="match status" value="1"/>
</dbReference>
<feature type="transmembrane region" description="Helical" evidence="1">
    <location>
        <begin position="211"/>
        <end position="228"/>
    </location>
</feature>
<keyword evidence="1" id="KW-0812">Transmembrane</keyword>
<dbReference type="RefSeq" id="WP_340328692.1">
    <property type="nucleotide sequence ID" value="NZ_JAZHOF010000002.1"/>
</dbReference>
<dbReference type="Proteomes" id="UP001378188">
    <property type="component" value="Unassembled WGS sequence"/>
</dbReference>
<feature type="transmembrane region" description="Helical" evidence="1">
    <location>
        <begin position="273"/>
        <end position="294"/>
    </location>
</feature>
<evidence type="ECO:0000256" key="1">
    <source>
        <dbReference type="SAM" id="Phobius"/>
    </source>
</evidence>
<evidence type="ECO:0000313" key="2">
    <source>
        <dbReference type="EMBL" id="MEJ8571003.1"/>
    </source>
</evidence>
<feature type="transmembrane region" description="Helical" evidence="1">
    <location>
        <begin position="301"/>
        <end position="321"/>
    </location>
</feature>
<keyword evidence="3" id="KW-1185">Reference proteome</keyword>
<keyword evidence="1" id="KW-1133">Transmembrane helix</keyword>
<gene>
    <name evidence="2" type="ORF">V3328_05940</name>
</gene>
<dbReference type="AlphaFoldDB" id="A0AAW9RPY2"/>
<dbReference type="PANTHER" id="PTHR38457">
    <property type="entry name" value="REGULATOR ABRB-RELATED"/>
    <property type="match status" value="1"/>
</dbReference>
<feature type="transmembrane region" description="Helical" evidence="1">
    <location>
        <begin position="40"/>
        <end position="60"/>
    </location>
</feature>
<reference evidence="2 3" key="1">
    <citation type="submission" date="2024-02" db="EMBL/GenBank/DDBJ databases">
        <title>Genome analysis and characterization of Microbaculum marinisediminis sp. nov., isolated from marine sediment.</title>
        <authorList>
            <person name="Du Z.-J."/>
            <person name="Ye Y.-Q."/>
            <person name="Zhang Z.-R."/>
            <person name="Yuan S.-M."/>
            <person name="Zhang X.-Y."/>
        </authorList>
    </citation>
    <scope>NUCLEOTIDE SEQUENCE [LARGE SCALE GENOMIC DNA]</scope>
    <source>
        <strain evidence="2 3">SDUM1044001</strain>
    </source>
</reference>
<dbReference type="PIRSF" id="PIRSF038991">
    <property type="entry name" value="Protein_AbrB"/>
    <property type="match status" value="1"/>
</dbReference>
<evidence type="ECO:0000313" key="3">
    <source>
        <dbReference type="Proteomes" id="UP001378188"/>
    </source>
</evidence>
<keyword evidence="1" id="KW-0472">Membrane</keyword>
<feature type="transmembrane region" description="Helical" evidence="1">
    <location>
        <begin position="187"/>
        <end position="205"/>
    </location>
</feature>
<dbReference type="EMBL" id="JAZHOF010000002">
    <property type="protein sequence ID" value="MEJ8571003.1"/>
    <property type="molecule type" value="Genomic_DNA"/>
</dbReference>
<feature type="transmembrane region" description="Helical" evidence="1">
    <location>
        <begin position="14"/>
        <end position="34"/>
    </location>
</feature>
<dbReference type="NCBIfam" id="TIGR03082">
    <property type="entry name" value="Gneg_AbrB_dup"/>
    <property type="match status" value="2"/>
</dbReference>
<feature type="transmembrane region" description="Helical" evidence="1">
    <location>
        <begin position="152"/>
        <end position="175"/>
    </location>
</feature>
<name>A0AAW9RPY2_9HYPH</name>
<feature type="transmembrane region" description="Helical" evidence="1">
    <location>
        <begin position="240"/>
        <end position="261"/>
    </location>
</feature>
<accession>A0AAW9RPY2</accession>
<feature type="transmembrane region" description="Helical" evidence="1">
    <location>
        <begin position="95"/>
        <end position="116"/>
    </location>
</feature>
<dbReference type="GO" id="GO:0016020">
    <property type="term" value="C:membrane"/>
    <property type="evidence" value="ECO:0007669"/>
    <property type="project" value="InterPro"/>
</dbReference>
<organism evidence="2 3">
    <name type="scientific">Microbaculum marinum</name>
    <dbReference type="NCBI Taxonomy" id="1764581"/>
    <lineage>
        <taxon>Bacteria</taxon>
        <taxon>Pseudomonadati</taxon>
        <taxon>Pseudomonadota</taxon>
        <taxon>Alphaproteobacteria</taxon>
        <taxon>Hyphomicrobiales</taxon>
        <taxon>Tepidamorphaceae</taxon>
        <taxon>Microbaculum</taxon>
    </lineage>
</organism>
<dbReference type="InterPro" id="IPR017516">
    <property type="entry name" value="AbrB_dup"/>
</dbReference>